<gene>
    <name evidence="2" type="ORF">ACFO0A_13845</name>
</gene>
<dbReference type="PRINTS" id="PR00111">
    <property type="entry name" value="ABHYDROLASE"/>
</dbReference>
<dbReference type="Gene3D" id="3.40.50.1820">
    <property type="entry name" value="alpha/beta hydrolase"/>
    <property type="match status" value="1"/>
</dbReference>
<dbReference type="GO" id="GO:0016787">
    <property type="term" value="F:hydrolase activity"/>
    <property type="evidence" value="ECO:0007669"/>
    <property type="project" value="UniProtKB-KW"/>
</dbReference>
<organism evidence="2 3">
    <name type="scientific">Novosphingobium tardum</name>
    <dbReference type="NCBI Taxonomy" id="1538021"/>
    <lineage>
        <taxon>Bacteria</taxon>
        <taxon>Pseudomonadati</taxon>
        <taxon>Pseudomonadota</taxon>
        <taxon>Alphaproteobacteria</taxon>
        <taxon>Sphingomonadales</taxon>
        <taxon>Sphingomonadaceae</taxon>
        <taxon>Novosphingobium</taxon>
    </lineage>
</organism>
<dbReference type="PANTHER" id="PTHR43194:SF2">
    <property type="entry name" value="PEROXISOMAL MEMBRANE PROTEIN LPX1"/>
    <property type="match status" value="1"/>
</dbReference>
<dbReference type="SUPFAM" id="SSF53474">
    <property type="entry name" value="alpha/beta-Hydrolases"/>
    <property type="match status" value="1"/>
</dbReference>
<keyword evidence="2" id="KW-0378">Hydrolase</keyword>
<accession>A0ABV8RSL0</accession>
<evidence type="ECO:0000313" key="3">
    <source>
        <dbReference type="Proteomes" id="UP001595828"/>
    </source>
</evidence>
<feature type="domain" description="AB hydrolase-1" evidence="1">
    <location>
        <begin position="37"/>
        <end position="287"/>
    </location>
</feature>
<dbReference type="PANTHER" id="PTHR43194">
    <property type="entry name" value="HYDROLASE ALPHA/BETA FOLD FAMILY"/>
    <property type="match status" value="1"/>
</dbReference>
<proteinExistence type="predicted"/>
<comment type="caution">
    <text evidence="2">The sequence shown here is derived from an EMBL/GenBank/DDBJ whole genome shotgun (WGS) entry which is preliminary data.</text>
</comment>
<dbReference type="InterPro" id="IPR029058">
    <property type="entry name" value="AB_hydrolase_fold"/>
</dbReference>
<dbReference type="RefSeq" id="WP_379539588.1">
    <property type="nucleotide sequence ID" value="NZ_JBHSDR010000006.1"/>
</dbReference>
<name>A0ABV8RSL0_9SPHN</name>
<dbReference type="Pfam" id="PF12697">
    <property type="entry name" value="Abhydrolase_6"/>
    <property type="match status" value="1"/>
</dbReference>
<keyword evidence="3" id="KW-1185">Reference proteome</keyword>
<evidence type="ECO:0000259" key="1">
    <source>
        <dbReference type="Pfam" id="PF12697"/>
    </source>
</evidence>
<sequence length="308" mass="32738">MAEATAPPSFEDRFWSSADGLKLHYRDYPGDSGRLPVICLPGLTRNARDFETLAAHLSGERRVLCPDMRGRGDSDYAKDPMTYLPITYVADIEALLADQGIERFVAVGTSLGGLMTMLLAFANPSRLAGAVLNDVGPEVSAAGIERIRSYVGQGRSFPTWMHAARALQDAQGDVYPDFSIADWLVMAKRVMTLGSGGRIVFDYDMKIAQPFANPSQGGAPGAAAPDMWPAWRAMGGRPVLVLRGENSDILERQAAEAMIATVPGSRLVTIPRVGHAPTLDEPAAVAAIDALLASADAAAGLSGNQRVA</sequence>
<dbReference type="Proteomes" id="UP001595828">
    <property type="component" value="Unassembled WGS sequence"/>
</dbReference>
<evidence type="ECO:0000313" key="2">
    <source>
        <dbReference type="EMBL" id="MFC4296138.1"/>
    </source>
</evidence>
<dbReference type="InterPro" id="IPR050228">
    <property type="entry name" value="Carboxylesterase_BioH"/>
</dbReference>
<protein>
    <submittedName>
        <fullName evidence="2">Alpha/beta fold hydrolase</fullName>
    </submittedName>
</protein>
<reference evidence="3" key="1">
    <citation type="journal article" date="2019" name="Int. J. Syst. Evol. Microbiol.">
        <title>The Global Catalogue of Microorganisms (GCM) 10K type strain sequencing project: providing services to taxonomists for standard genome sequencing and annotation.</title>
        <authorList>
            <consortium name="The Broad Institute Genomics Platform"/>
            <consortium name="The Broad Institute Genome Sequencing Center for Infectious Disease"/>
            <person name="Wu L."/>
            <person name="Ma J."/>
        </authorList>
    </citation>
    <scope>NUCLEOTIDE SEQUENCE [LARGE SCALE GENOMIC DNA]</scope>
    <source>
        <strain evidence="3">CGMCC 1.12989</strain>
    </source>
</reference>
<dbReference type="EMBL" id="JBHSDR010000006">
    <property type="protein sequence ID" value="MFC4296138.1"/>
    <property type="molecule type" value="Genomic_DNA"/>
</dbReference>
<dbReference type="InterPro" id="IPR000073">
    <property type="entry name" value="AB_hydrolase_1"/>
</dbReference>